<name>A0ACC5U665_9FLAO</name>
<organism evidence="1 2">
    <name type="scientific">Pseudotamlana agarivorans</name>
    <dbReference type="NCBI Taxonomy" id="481183"/>
    <lineage>
        <taxon>Bacteria</taxon>
        <taxon>Pseudomonadati</taxon>
        <taxon>Bacteroidota</taxon>
        <taxon>Flavobacteriia</taxon>
        <taxon>Flavobacteriales</taxon>
        <taxon>Flavobacteriaceae</taxon>
        <taxon>Pseudotamlana</taxon>
    </lineage>
</organism>
<protein>
    <submittedName>
        <fullName evidence="1">Site-specific integrase</fullName>
    </submittedName>
</protein>
<reference evidence="1" key="1">
    <citation type="submission" date="2021-05" db="EMBL/GenBank/DDBJ databases">
        <title>Draft genomes of bacteria isolated from model marine particles.</title>
        <authorList>
            <person name="Datta M.S."/>
            <person name="Schwartzman J.A."/>
            <person name="Enke T.N."/>
            <person name="Saavedra J."/>
            <person name="Cermak N."/>
            <person name="Cordero O.X."/>
        </authorList>
    </citation>
    <scope>NUCLEOTIDE SEQUENCE</scope>
    <source>
        <strain evidence="1">I2M19</strain>
    </source>
</reference>
<evidence type="ECO:0000313" key="2">
    <source>
        <dbReference type="Proteomes" id="UP001647509"/>
    </source>
</evidence>
<dbReference type="EMBL" id="JAHKPD010000008">
    <property type="protein sequence ID" value="MBU2949705.1"/>
    <property type="molecule type" value="Genomic_DNA"/>
</dbReference>
<proteinExistence type="predicted"/>
<accession>A0ACC5U665</accession>
<sequence>MSSIKILLRKKANKQGLYPVILQVINNRKVKIISLGLECGLNEWDNENICFKKNHKNYIQRNRLLLKLKDRALKIIDDYRMDNVDYNLKEFEQKFRGISSSNITVFDFWKEQIEDKMLTGRTGSARVGKDTLRTLSQYYKKSDLEFKEITPYFLNKFEIYLRKRGYTDGGLGVRMRELRALFNKAIENGIVDEKYYPFKKYKVSKFKSGNVKKALTRKEVKKIEELEVSSSPLFVDAKNYFMFSYYTRGMNFYDMMFLKWSDISNDKIYYKRSKTKGNFTIKIIEPVSKILQFYRNQNRPTDFVFPILLQNEMTPQQIENRKNKVLRRYNKRLSEIGDLLEIPIKVTSYTARHSFATNLKYAGISTDIISELLGHADVKITRSYLKDFEDDIIDNAVDKLLHEPEEYLAAA</sequence>
<evidence type="ECO:0000313" key="1">
    <source>
        <dbReference type="EMBL" id="MBU2949705.1"/>
    </source>
</evidence>
<keyword evidence="2" id="KW-1185">Reference proteome</keyword>
<comment type="caution">
    <text evidence="1">The sequence shown here is derived from an EMBL/GenBank/DDBJ whole genome shotgun (WGS) entry which is preliminary data.</text>
</comment>
<gene>
    <name evidence="1" type="ORF">KO493_03225</name>
</gene>
<dbReference type="Proteomes" id="UP001647509">
    <property type="component" value="Unassembled WGS sequence"/>
</dbReference>